<dbReference type="InterPro" id="IPR043128">
    <property type="entry name" value="Rev_trsase/Diguanyl_cyclase"/>
</dbReference>
<dbReference type="InterPro" id="IPR041588">
    <property type="entry name" value="Integrase_H2C2"/>
</dbReference>
<dbReference type="GO" id="GO:0003964">
    <property type="term" value="F:RNA-directed DNA polymerase activity"/>
    <property type="evidence" value="ECO:0007669"/>
    <property type="project" value="UniProtKB-KW"/>
</dbReference>
<dbReference type="PANTHER" id="PTHR37984:SF5">
    <property type="entry name" value="PROTEIN NYNRIN-LIKE"/>
    <property type="match status" value="1"/>
</dbReference>
<feature type="domain" description="Integrase zinc-binding" evidence="9">
    <location>
        <begin position="590"/>
        <end position="621"/>
    </location>
</feature>
<dbReference type="GO" id="GO:0016787">
    <property type="term" value="F:hydrolase activity"/>
    <property type="evidence" value="ECO:0007669"/>
    <property type="project" value="UniProtKB-KW"/>
</dbReference>
<feature type="region of interest" description="Disordered" evidence="7">
    <location>
        <begin position="195"/>
        <end position="222"/>
    </location>
</feature>
<dbReference type="GO" id="GO:0004519">
    <property type="term" value="F:endonuclease activity"/>
    <property type="evidence" value="ECO:0007669"/>
    <property type="project" value="UniProtKB-KW"/>
</dbReference>
<dbReference type="Gene3D" id="1.10.340.70">
    <property type="match status" value="1"/>
</dbReference>
<evidence type="ECO:0000256" key="3">
    <source>
        <dbReference type="ARBA" id="ARBA00022722"/>
    </source>
</evidence>
<evidence type="ECO:0000256" key="4">
    <source>
        <dbReference type="ARBA" id="ARBA00022759"/>
    </source>
</evidence>
<evidence type="ECO:0000313" key="10">
    <source>
        <dbReference type="EMBL" id="WMV08473.1"/>
    </source>
</evidence>
<dbReference type="InterPro" id="IPR050951">
    <property type="entry name" value="Retrovirus_Pol_polyprotein"/>
</dbReference>
<organism evidence="10 11">
    <name type="scientific">Solanum verrucosum</name>
    <dbReference type="NCBI Taxonomy" id="315347"/>
    <lineage>
        <taxon>Eukaryota</taxon>
        <taxon>Viridiplantae</taxon>
        <taxon>Streptophyta</taxon>
        <taxon>Embryophyta</taxon>
        <taxon>Tracheophyta</taxon>
        <taxon>Spermatophyta</taxon>
        <taxon>Magnoliopsida</taxon>
        <taxon>eudicotyledons</taxon>
        <taxon>Gunneridae</taxon>
        <taxon>Pentapetalae</taxon>
        <taxon>asterids</taxon>
        <taxon>lamiids</taxon>
        <taxon>Solanales</taxon>
        <taxon>Solanaceae</taxon>
        <taxon>Solanoideae</taxon>
        <taxon>Solaneae</taxon>
        <taxon>Solanum</taxon>
    </lineage>
</organism>
<evidence type="ECO:0000259" key="8">
    <source>
        <dbReference type="Pfam" id="PF17917"/>
    </source>
</evidence>
<evidence type="ECO:0000313" key="11">
    <source>
        <dbReference type="Proteomes" id="UP001234989"/>
    </source>
</evidence>
<protein>
    <recommendedName>
        <fullName evidence="12">Reverse transcriptase</fullName>
    </recommendedName>
</protein>
<accession>A0AAF0PNX2</accession>
<dbReference type="Gene3D" id="3.30.70.270">
    <property type="match status" value="1"/>
</dbReference>
<dbReference type="Proteomes" id="UP001234989">
    <property type="component" value="Chromosome 1"/>
</dbReference>
<proteinExistence type="predicted"/>
<evidence type="ECO:0000259" key="9">
    <source>
        <dbReference type="Pfam" id="PF17921"/>
    </source>
</evidence>
<dbReference type="SUPFAM" id="SSF56672">
    <property type="entry name" value="DNA/RNA polymerases"/>
    <property type="match status" value="1"/>
</dbReference>
<keyword evidence="11" id="KW-1185">Reference proteome</keyword>
<keyword evidence="1" id="KW-0808">Transferase</keyword>
<gene>
    <name evidence="10" type="ORF">MTR67_001858</name>
</gene>
<keyword evidence="6" id="KW-0695">RNA-directed DNA polymerase</keyword>
<evidence type="ECO:0000256" key="7">
    <source>
        <dbReference type="SAM" id="MobiDB-lite"/>
    </source>
</evidence>
<dbReference type="Pfam" id="PF17921">
    <property type="entry name" value="Integrase_H2C2"/>
    <property type="match status" value="1"/>
</dbReference>
<dbReference type="EMBL" id="CP133612">
    <property type="protein sequence ID" value="WMV08473.1"/>
    <property type="molecule type" value="Genomic_DNA"/>
</dbReference>
<name>A0AAF0PNX2_SOLVR</name>
<dbReference type="InterPro" id="IPR043502">
    <property type="entry name" value="DNA/RNA_pol_sf"/>
</dbReference>
<dbReference type="PANTHER" id="PTHR37984">
    <property type="entry name" value="PROTEIN CBG26694"/>
    <property type="match status" value="1"/>
</dbReference>
<keyword evidence="2" id="KW-0548">Nucleotidyltransferase</keyword>
<dbReference type="Pfam" id="PF17917">
    <property type="entry name" value="RT_RNaseH"/>
    <property type="match status" value="1"/>
</dbReference>
<dbReference type="InterPro" id="IPR041373">
    <property type="entry name" value="RT_RNaseH"/>
</dbReference>
<dbReference type="AlphaFoldDB" id="A0AAF0PNX2"/>
<evidence type="ECO:0000256" key="6">
    <source>
        <dbReference type="ARBA" id="ARBA00022918"/>
    </source>
</evidence>
<sequence length="621" mass="71874">MNSQVTFDDLRVDYVFWYMLTLRSQRIFTFMRLVLRKISSLSGRVKCSDLLESGGLITIVTFALAKAMILDSDIDMDVIMGVIDVESVIELKVITGEFMDYRTVSFLESVSGESSLRFEDLRNGSLSVTEYEARFCELSRHDMTIVPDEAGVHMFVRWLNFTIMSYVFRAAIKGTSFQSIVSTYKEAELMVRENFRDPKSGQTSRDSYGSSQGGHGFHHTYSATPARDSEVNPVEAVGILVGVLLLSRVEVRPLLKLEVVKRDKCYIFPGRASIHNTIMEPLPMEYVPVVWKFLDVFPSDVPLGRDIDFAIDLELGTKHISIPSYCMSPPELKELKDRLQKLLSKRFICPVYLHKTEEDHDRHLRIFLQILREEKLYAKFSKCEFWLDSIAFLGHAVSKEGIRVNPKKIEAIRVSIGLTIAKDLRFRKGRISKDLFDFVKDQVVRPLRNRRFVEDHELHVWRVYLLGTRFVVRTDNVANTFFKTQKKLSPNQERWQEFLAEYDFMWEHKPGKHNQVADALSRKEVFAAVYSISKLETDFIDRIRLCAANDSLYIEWMGQVQDGTMRWYWIEDDLLHFKGGRIVVPNGGGLRKDLMKEAHDTTWAGHLGVERMLALMSRVYF</sequence>
<keyword evidence="5" id="KW-0378">Hydrolase</keyword>
<evidence type="ECO:0000256" key="5">
    <source>
        <dbReference type="ARBA" id="ARBA00022801"/>
    </source>
</evidence>
<reference evidence="10" key="1">
    <citation type="submission" date="2023-08" db="EMBL/GenBank/DDBJ databases">
        <title>A de novo genome assembly of Solanum verrucosum Schlechtendal, a Mexican diploid species geographically isolated from the other diploid A-genome species in potato relatives.</title>
        <authorList>
            <person name="Hosaka K."/>
        </authorList>
    </citation>
    <scope>NUCLEOTIDE SEQUENCE</scope>
    <source>
        <tissue evidence="10">Young leaves</tissue>
    </source>
</reference>
<evidence type="ECO:0000256" key="2">
    <source>
        <dbReference type="ARBA" id="ARBA00022695"/>
    </source>
</evidence>
<feature type="compositionally biased region" description="Polar residues" evidence="7">
    <location>
        <begin position="200"/>
        <end position="210"/>
    </location>
</feature>
<keyword evidence="3" id="KW-0540">Nuclease</keyword>
<evidence type="ECO:0000256" key="1">
    <source>
        <dbReference type="ARBA" id="ARBA00022679"/>
    </source>
</evidence>
<feature type="domain" description="Reverse transcriptase RNase H-like" evidence="8">
    <location>
        <begin position="458"/>
        <end position="502"/>
    </location>
</feature>
<keyword evidence="4" id="KW-0255">Endonuclease</keyword>
<evidence type="ECO:0008006" key="12">
    <source>
        <dbReference type="Google" id="ProtNLM"/>
    </source>
</evidence>